<protein>
    <submittedName>
        <fullName evidence="2">Uncharacterized protein</fullName>
    </submittedName>
</protein>
<gene>
    <name evidence="2" type="ORF">DBRI00130_LOCUS32267</name>
</gene>
<sequence>MTTSAQSTALLWRFSIFLFLIRVNGYFYEMQNQSQRRSRSAFISQRKKRPLSESHCPTVLLHLLGCWCNTKAIQIRNNIRLNNLRINQGSPEEFRMIQPNKETNLQHKVKRNAIRQRSNSSLQNRKERKDNPVSQPLCILGRISGVNGLERHVGGVEEGD</sequence>
<accession>A0A7S4SB46</accession>
<evidence type="ECO:0000313" key="2">
    <source>
        <dbReference type="EMBL" id="CAE4640124.1"/>
    </source>
</evidence>
<name>A0A7S4SB46_9STRA</name>
<dbReference type="EMBL" id="HBNS01041452">
    <property type="protein sequence ID" value="CAE4640124.1"/>
    <property type="molecule type" value="Transcribed_RNA"/>
</dbReference>
<evidence type="ECO:0000256" key="1">
    <source>
        <dbReference type="SAM" id="MobiDB-lite"/>
    </source>
</evidence>
<organism evidence="2">
    <name type="scientific">Ditylum brightwellii</name>
    <dbReference type="NCBI Taxonomy" id="49249"/>
    <lineage>
        <taxon>Eukaryota</taxon>
        <taxon>Sar</taxon>
        <taxon>Stramenopiles</taxon>
        <taxon>Ochrophyta</taxon>
        <taxon>Bacillariophyta</taxon>
        <taxon>Mediophyceae</taxon>
        <taxon>Lithodesmiophycidae</taxon>
        <taxon>Lithodesmiales</taxon>
        <taxon>Lithodesmiaceae</taxon>
        <taxon>Ditylum</taxon>
    </lineage>
</organism>
<dbReference type="AlphaFoldDB" id="A0A7S4SB46"/>
<feature type="region of interest" description="Disordered" evidence="1">
    <location>
        <begin position="114"/>
        <end position="134"/>
    </location>
</feature>
<proteinExistence type="predicted"/>
<reference evidence="2" key="1">
    <citation type="submission" date="2021-01" db="EMBL/GenBank/DDBJ databases">
        <authorList>
            <person name="Corre E."/>
            <person name="Pelletier E."/>
            <person name="Niang G."/>
            <person name="Scheremetjew M."/>
            <person name="Finn R."/>
            <person name="Kale V."/>
            <person name="Holt S."/>
            <person name="Cochrane G."/>
            <person name="Meng A."/>
            <person name="Brown T."/>
            <person name="Cohen L."/>
        </authorList>
    </citation>
    <scope>NUCLEOTIDE SEQUENCE</scope>
    <source>
        <strain evidence="2">GSO104</strain>
    </source>
</reference>